<evidence type="ECO:0000256" key="5">
    <source>
        <dbReference type="ARBA" id="ARBA00022741"/>
    </source>
</evidence>
<dbReference type="InterPro" id="IPR036480">
    <property type="entry name" value="CarbP_synth_ssu_N_sf"/>
</dbReference>
<comment type="pathway">
    <text evidence="1 11">Pyrimidine metabolism; UMP biosynthesis via de novo pathway; (S)-dihydroorotate from bicarbonate: step 1/3.</text>
</comment>
<keyword evidence="4 11" id="KW-0436">Ligase</keyword>
<feature type="binding site" evidence="11">
    <location>
        <position position="247"/>
    </location>
    <ligand>
        <name>L-glutamine</name>
        <dbReference type="ChEBI" id="CHEBI:58359"/>
    </ligand>
</feature>
<comment type="catalytic activity">
    <reaction evidence="9 11">
        <text>hydrogencarbonate + L-glutamine + 2 ATP + H2O = carbamoyl phosphate + L-glutamate + 2 ADP + phosphate + 2 H(+)</text>
        <dbReference type="Rhea" id="RHEA:18633"/>
        <dbReference type="ChEBI" id="CHEBI:15377"/>
        <dbReference type="ChEBI" id="CHEBI:15378"/>
        <dbReference type="ChEBI" id="CHEBI:17544"/>
        <dbReference type="ChEBI" id="CHEBI:29985"/>
        <dbReference type="ChEBI" id="CHEBI:30616"/>
        <dbReference type="ChEBI" id="CHEBI:43474"/>
        <dbReference type="ChEBI" id="CHEBI:58228"/>
        <dbReference type="ChEBI" id="CHEBI:58359"/>
        <dbReference type="ChEBI" id="CHEBI:456216"/>
        <dbReference type="EC" id="6.3.5.5"/>
    </reaction>
</comment>
<evidence type="ECO:0000313" key="14">
    <source>
        <dbReference type="Proteomes" id="UP000886750"/>
    </source>
</evidence>
<dbReference type="Gene3D" id="3.50.30.20">
    <property type="entry name" value="Carbamoyl-phosphate synthase small subunit, N-terminal domain"/>
    <property type="match status" value="1"/>
</dbReference>
<name>A0A9D1ZUG6_9FIRM</name>
<evidence type="ECO:0000256" key="6">
    <source>
        <dbReference type="ARBA" id="ARBA00022840"/>
    </source>
</evidence>
<dbReference type="GO" id="GO:0006207">
    <property type="term" value="P:'de novo' pyrimidine nucleobase biosynthetic process"/>
    <property type="evidence" value="ECO:0007669"/>
    <property type="project" value="InterPro"/>
</dbReference>
<dbReference type="SUPFAM" id="SSF52317">
    <property type="entry name" value="Class I glutamine amidotransferase-like"/>
    <property type="match status" value="1"/>
</dbReference>
<comment type="similarity">
    <text evidence="3 11">Belongs to the CarA family.</text>
</comment>
<feature type="binding site" evidence="11">
    <location>
        <position position="250"/>
    </location>
    <ligand>
        <name>L-glutamine</name>
        <dbReference type="ChEBI" id="CHEBI:58359"/>
    </ligand>
</feature>
<dbReference type="PRINTS" id="PR00096">
    <property type="entry name" value="GATASE"/>
</dbReference>
<dbReference type="SMART" id="SM01097">
    <property type="entry name" value="CPSase_sm_chain"/>
    <property type="match status" value="1"/>
</dbReference>
<evidence type="ECO:0000259" key="12">
    <source>
        <dbReference type="SMART" id="SM01097"/>
    </source>
</evidence>
<comment type="pathway">
    <text evidence="2 11">Amino-acid biosynthesis; L-arginine biosynthesis; carbamoyl phosphate from bicarbonate: step 1/1.</text>
</comment>
<evidence type="ECO:0000256" key="10">
    <source>
        <dbReference type="ARBA" id="ARBA00049285"/>
    </source>
</evidence>
<dbReference type="PROSITE" id="PS51273">
    <property type="entry name" value="GATASE_TYPE_1"/>
    <property type="match status" value="1"/>
</dbReference>
<reference evidence="13" key="2">
    <citation type="submission" date="2021-04" db="EMBL/GenBank/DDBJ databases">
        <authorList>
            <person name="Gilroy R."/>
        </authorList>
    </citation>
    <scope>NUCLEOTIDE SEQUENCE</scope>
    <source>
        <strain evidence="13">1345</strain>
    </source>
</reference>
<dbReference type="AlphaFoldDB" id="A0A9D1ZUG6"/>
<dbReference type="GO" id="GO:0006541">
    <property type="term" value="P:glutamine metabolic process"/>
    <property type="evidence" value="ECO:0007669"/>
    <property type="project" value="InterPro"/>
</dbReference>
<dbReference type="GO" id="GO:0006526">
    <property type="term" value="P:L-arginine biosynthetic process"/>
    <property type="evidence" value="ECO:0007669"/>
    <property type="project" value="UniProtKB-UniRule"/>
</dbReference>
<evidence type="ECO:0000256" key="4">
    <source>
        <dbReference type="ARBA" id="ARBA00022598"/>
    </source>
</evidence>
<evidence type="ECO:0000256" key="9">
    <source>
        <dbReference type="ARBA" id="ARBA00048816"/>
    </source>
</evidence>
<keyword evidence="6 11" id="KW-0067">ATP-binding</keyword>
<feature type="active site" evidence="11">
    <location>
        <position position="330"/>
    </location>
</feature>
<keyword evidence="11" id="KW-0055">Arginine biosynthesis</keyword>
<feature type="domain" description="Carbamoyl-phosphate synthase small subunit N-terminal" evidence="12">
    <location>
        <begin position="4"/>
        <end position="134"/>
    </location>
</feature>
<dbReference type="Pfam" id="PF00988">
    <property type="entry name" value="CPSase_sm_chain"/>
    <property type="match status" value="1"/>
</dbReference>
<dbReference type="HAMAP" id="MF_01209">
    <property type="entry name" value="CPSase_S_chain"/>
    <property type="match status" value="1"/>
</dbReference>
<dbReference type="InterPro" id="IPR035686">
    <property type="entry name" value="CPSase_GATase1"/>
</dbReference>
<evidence type="ECO:0000313" key="13">
    <source>
        <dbReference type="EMBL" id="HIY96697.1"/>
    </source>
</evidence>
<organism evidence="13 14">
    <name type="scientific">Candidatus Borkfalkia excrementigallinarum</name>
    <dbReference type="NCBI Taxonomy" id="2838506"/>
    <lineage>
        <taxon>Bacteria</taxon>
        <taxon>Bacillati</taxon>
        <taxon>Bacillota</taxon>
        <taxon>Clostridia</taxon>
        <taxon>Christensenellales</taxon>
        <taxon>Christensenellaceae</taxon>
        <taxon>Candidatus Borkfalkia</taxon>
    </lineage>
</organism>
<sequence length="359" mass="39530">MKEEKVYLTLQNGQIFEGKRFGAKGDVIGELVFTTGMTGYIETLTDPSYFGQIVIQTFPLIGNYGMIPADMESRKPYLTAYIVREYCDAPSNFRCEGKLDDYLRENNIVGVYGIDTRQLTKTVREAGVMNAVISTRPVADMAAIQKYAVRNAVANATCADPVRYGGKSGKTVVVWDFGAKENIIRELVKRGCRVIRIPAGYTAEQILALQPDGLMLTNGPGDPAENTEIIENIRKLAGKLPVFGICLGHQLFALAMGGKTKKMKYGHRGTNQPVKNLETGRVYISSQNHGYEVINESVQAVGKISFVNANDNTCEGVDYDDLNAFTVQFHPEACSGPLDASYLFDRFISNMKKGGKRNA</sequence>
<feature type="binding site" evidence="11">
    <location>
        <position position="221"/>
    </location>
    <ligand>
        <name>L-glutamine</name>
        <dbReference type="ChEBI" id="CHEBI:58359"/>
    </ligand>
</feature>
<dbReference type="SUPFAM" id="SSF52021">
    <property type="entry name" value="Carbamoyl phosphate synthetase, small subunit N-terminal domain"/>
    <property type="match status" value="1"/>
</dbReference>
<feature type="binding site" evidence="11">
    <location>
        <position position="219"/>
    </location>
    <ligand>
        <name>L-glutamine</name>
        <dbReference type="ChEBI" id="CHEBI:58359"/>
    </ligand>
</feature>
<dbReference type="Pfam" id="PF00117">
    <property type="entry name" value="GATase"/>
    <property type="match status" value="1"/>
</dbReference>
<dbReference type="FunFam" id="3.50.30.20:FF:000001">
    <property type="entry name" value="Carbamoyl-phosphate synthase small chain"/>
    <property type="match status" value="1"/>
</dbReference>
<keyword evidence="11" id="KW-0028">Amino-acid biosynthesis</keyword>
<evidence type="ECO:0000256" key="8">
    <source>
        <dbReference type="ARBA" id="ARBA00022975"/>
    </source>
</evidence>
<dbReference type="NCBIfam" id="NF009475">
    <property type="entry name" value="PRK12838.1"/>
    <property type="match status" value="1"/>
</dbReference>
<dbReference type="PANTHER" id="PTHR43418">
    <property type="entry name" value="MULTIFUNCTIONAL TRYPTOPHAN BIOSYNTHESIS PROTEIN-RELATED"/>
    <property type="match status" value="1"/>
</dbReference>
<feature type="active site" description="Nucleophile" evidence="11">
    <location>
        <position position="246"/>
    </location>
</feature>
<dbReference type="GO" id="GO:0005524">
    <property type="term" value="F:ATP binding"/>
    <property type="evidence" value="ECO:0007669"/>
    <property type="project" value="UniProtKB-UniRule"/>
</dbReference>
<accession>A0A9D1ZUG6</accession>
<evidence type="ECO:0000256" key="7">
    <source>
        <dbReference type="ARBA" id="ARBA00022962"/>
    </source>
</evidence>
<dbReference type="InterPro" id="IPR050472">
    <property type="entry name" value="Anth_synth/Amidotransfase"/>
</dbReference>
<feature type="binding site" evidence="11">
    <location>
        <position position="290"/>
    </location>
    <ligand>
        <name>L-glutamine</name>
        <dbReference type="ChEBI" id="CHEBI:58359"/>
    </ligand>
</feature>
<evidence type="ECO:0000256" key="2">
    <source>
        <dbReference type="ARBA" id="ARBA00005077"/>
    </source>
</evidence>
<feature type="region of interest" description="CPSase" evidence="11">
    <location>
        <begin position="1"/>
        <end position="170"/>
    </location>
</feature>
<dbReference type="InterPro" id="IPR002474">
    <property type="entry name" value="CarbamoylP_synth_ssu_N"/>
</dbReference>
<dbReference type="Proteomes" id="UP000886750">
    <property type="component" value="Unassembled WGS sequence"/>
</dbReference>
<dbReference type="InterPro" id="IPR006274">
    <property type="entry name" value="CarbamoylP_synth_ssu"/>
</dbReference>
<feature type="binding site" evidence="11">
    <location>
        <position position="48"/>
    </location>
    <ligand>
        <name>L-glutamine</name>
        <dbReference type="ChEBI" id="CHEBI:58359"/>
    </ligand>
</feature>
<evidence type="ECO:0000256" key="3">
    <source>
        <dbReference type="ARBA" id="ARBA00007800"/>
    </source>
</evidence>
<keyword evidence="8 11" id="KW-0665">Pyrimidine biosynthesis</keyword>
<dbReference type="InterPro" id="IPR029062">
    <property type="entry name" value="Class_I_gatase-like"/>
</dbReference>
<dbReference type="EMBL" id="DXCQ01000028">
    <property type="protein sequence ID" value="HIY96697.1"/>
    <property type="molecule type" value="Genomic_DNA"/>
</dbReference>
<dbReference type="CDD" id="cd01744">
    <property type="entry name" value="GATase1_CPSase"/>
    <property type="match status" value="1"/>
</dbReference>
<feature type="binding site" evidence="11">
    <location>
        <position position="288"/>
    </location>
    <ligand>
        <name>L-glutamine</name>
        <dbReference type="ChEBI" id="CHEBI:58359"/>
    </ligand>
</feature>
<reference evidence="13" key="1">
    <citation type="journal article" date="2021" name="PeerJ">
        <title>Extensive microbial diversity within the chicken gut microbiome revealed by metagenomics and culture.</title>
        <authorList>
            <person name="Gilroy R."/>
            <person name="Ravi A."/>
            <person name="Getino M."/>
            <person name="Pursley I."/>
            <person name="Horton D.L."/>
            <person name="Alikhan N.F."/>
            <person name="Baker D."/>
            <person name="Gharbi K."/>
            <person name="Hall N."/>
            <person name="Watson M."/>
            <person name="Adriaenssens E.M."/>
            <person name="Foster-Nyarko E."/>
            <person name="Jarju S."/>
            <person name="Secka A."/>
            <person name="Antonio M."/>
            <person name="Oren A."/>
            <person name="Chaudhuri R.R."/>
            <person name="La Ragione R."/>
            <person name="Hildebrand F."/>
            <person name="Pallen M.J."/>
        </authorList>
    </citation>
    <scope>NUCLEOTIDE SEQUENCE</scope>
    <source>
        <strain evidence="13">1345</strain>
    </source>
</reference>
<feature type="binding site" evidence="11">
    <location>
        <position position="291"/>
    </location>
    <ligand>
        <name>L-glutamine</name>
        <dbReference type="ChEBI" id="CHEBI:58359"/>
    </ligand>
</feature>
<dbReference type="GO" id="GO:0044205">
    <property type="term" value="P:'de novo' UMP biosynthetic process"/>
    <property type="evidence" value="ECO:0007669"/>
    <property type="project" value="UniProtKB-UniRule"/>
</dbReference>
<dbReference type="PANTHER" id="PTHR43418:SF7">
    <property type="entry name" value="CARBAMOYL-PHOSPHATE SYNTHASE SMALL CHAIN"/>
    <property type="match status" value="1"/>
</dbReference>
<dbReference type="PRINTS" id="PR00097">
    <property type="entry name" value="ANTSNTHASEII"/>
</dbReference>
<dbReference type="EC" id="6.3.5.5" evidence="11"/>
<proteinExistence type="inferred from homology"/>
<dbReference type="NCBIfam" id="TIGR01368">
    <property type="entry name" value="CPSaseIIsmall"/>
    <property type="match status" value="1"/>
</dbReference>
<evidence type="ECO:0000256" key="1">
    <source>
        <dbReference type="ARBA" id="ARBA00004812"/>
    </source>
</evidence>
<evidence type="ECO:0000256" key="11">
    <source>
        <dbReference type="HAMAP-Rule" id="MF_01209"/>
    </source>
</evidence>
<dbReference type="PRINTS" id="PR00099">
    <property type="entry name" value="CPSGATASE"/>
</dbReference>
<feature type="active site" evidence="11">
    <location>
        <position position="332"/>
    </location>
</feature>
<dbReference type="GO" id="GO:0004088">
    <property type="term" value="F:carbamoyl-phosphate synthase (glutamine-hydrolyzing) activity"/>
    <property type="evidence" value="ECO:0007669"/>
    <property type="project" value="UniProtKB-UniRule"/>
</dbReference>
<protein>
    <recommendedName>
        <fullName evidence="11">Carbamoyl phosphate synthase small chain</fullName>
        <ecNumber evidence="11">6.3.5.5</ecNumber>
    </recommendedName>
    <alternativeName>
        <fullName evidence="11">Carbamoyl phosphate synthetase glutamine chain</fullName>
    </alternativeName>
</protein>
<comment type="function">
    <text evidence="11">Small subunit of the glutamine-dependent carbamoyl phosphate synthetase (CPSase). CPSase catalyzes the formation of carbamoyl phosphate from the ammonia moiety of glutamine, carbonate, and phosphate donated by ATP, constituting the first step of 2 biosynthetic pathways, one leading to arginine and/or urea and the other to pyrimidine nucleotides. The small subunit (glutamine amidotransferase) binds and cleaves glutamine to supply the large subunit with the substrate ammonia.</text>
</comment>
<dbReference type="InterPro" id="IPR017926">
    <property type="entry name" value="GATASE"/>
</dbReference>
<comment type="caution">
    <text evidence="13">The sequence shown here is derived from an EMBL/GenBank/DDBJ whole genome shotgun (WGS) entry which is preliminary data.</text>
</comment>
<comment type="catalytic activity">
    <reaction evidence="10 11">
        <text>L-glutamine + H2O = L-glutamate + NH4(+)</text>
        <dbReference type="Rhea" id="RHEA:15889"/>
        <dbReference type="ChEBI" id="CHEBI:15377"/>
        <dbReference type="ChEBI" id="CHEBI:28938"/>
        <dbReference type="ChEBI" id="CHEBI:29985"/>
        <dbReference type="ChEBI" id="CHEBI:58359"/>
    </reaction>
</comment>
<gene>
    <name evidence="11" type="primary">carA</name>
    <name evidence="13" type="ORF">H9729_03335</name>
</gene>
<keyword evidence="7 11" id="KW-0315">Glutamine amidotransferase</keyword>
<keyword evidence="5 11" id="KW-0547">Nucleotide-binding</keyword>
<dbReference type="Gene3D" id="3.40.50.880">
    <property type="match status" value="1"/>
</dbReference>
<comment type="subunit">
    <text evidence="11">Composed of two chains; the small (or glutamine) chain promotes the hydrolysis of glutamine to ammonia, which is used by the large (or ammonia) chain to synthesize carbamoyl phosphate. Tetramer of heterodimers (alpha,beta)4.</text>
</comment>